<dbReference type="AlphaFoldDB" id="A0A1C3XIN7"/>
<organism evidence="1 2">
    <name type="scientific">Rhizobium lusitanum</name>
    <dbReference type="NCBI Taxonomy" id="293958"/>
    <lineage>
        <taxon>Bacteria</taxon>
        <taxon>Pseudomonadati</taxon>
        <taxon>Pseudomonadota</taxon>
        <taxon>Alphaproteobacteria</taxon>
        <taxon>Hyphomicrobiales</taxon>
        <taxon>Rhizobiaceae</taxon>
        <taxon>Rhizobium/Agrobacterium group</taxon>
        <taxon>Rhizobium</taxon>
    </lineage>
</organism>
<proteinExistence type="predicted"/>
<dbReference type="EMBL" id="FMAF01000046">
    <property type="protein sequence ID" value="SCB52147.1"/>
    <property type="molecule type" value="Genomic_DNA"/>
</dbReference>
<sequence length="63" mass="6918">MGSLEADCYTDIGHDLNRFVGANRSSANCRRLFCQIEDVDGFGIRPLKLGDKKAFRSHGLSGT</sequence>
<accession>A0A1C3XIN7</accession>
<name>A0A1C3XIN7_9HYPH</name>
<reference evidence="1 2" key="1">
    <citation type="submission" date="2016-08" db="EMBL/GenBank/DDBJ databases">
        <authorList>
            <person name="Seilhamer J.J."/>
        </authorList>
    </citation>
    <scope>NUCLEOTIDE SEQUENCE [LARGE SCALE GENOMIC DNA]</scope>
    <source>
        <strain evidence="1 2">P1-7</strain>
    </source>
</reference>
<protein>
    <submittedName>
        <fullName evidence="1">Uncharacterized protein</fullName>
    </submittedName>
</protein>
<gene>
    <name evidence="1" type="ORF">GA0061101_14618</name>
</gene>
<evidence type="ECO:0000313" key="2">
    <source>
        <dbReference type="Proteomes" id="UP000199205"/>
    </source>
</evidence>
<dbReference type="Proteomes" id="UP000199205">
    <property type="component" value="Unassembled WGS sequence"/>
</dbReference>
<dbReference type="RefSeq" id="WP_141694166.1">
    <property type="nucleotide sequence ID" value="NZ_FMAF01000046.1"/>
</dbReference>
<evidence type="ECO:0000313" key="1">
    <source>
        <dbReference type="EMBL" id="SCB52147.1"/>
    </source>
</evidence>